<dbReference type="Pfam" id="PF00512">
    <property type="entry name" value="HisKA"/>
    <property type="match status" value="1"/>
</dbReference>
<dbReference type="CDD" id="cd00082">
    <property type="entry name" value="HisKA"/>
    <property type="match status" value="1"/>
</dbReference>
<evidence type="ECO:0000259" key="7">
    <source>
        <dbReference type="PROSITE" id="PS50109"/>
    </source>
</evidence>
<dbReference type="EC" id="2.7.13.3" evidence="2"/>
<evidence type="ECO:0000256" key="4">
    <source>
        <dbReference type="ARBA" id="ARBA00022679"/>
    </source>
</evidence>
<dbReference type="PROSITE" id="PS50110">
    <property type="entry name" value="RESPONSE_REGULATORY"/>
    <property type="match status" value="3"/>
</dbReference>
<dbReference type="Proteomes" id="UP001231109">
    <property type="component" value="Unassembled WGS sequence"/>
</dbReference>
<feature type="modified residue" description="4-aspartylphosphate" evidence="6">
    <location>
        <position position="595"/>
    </location>
</feature>
<reference evidence="9 10" key="1">
    <citation type="submission" date="2022-11" db="EMBL/GenBank/DDBJ databases">
        <title>Viruses from the air-sea interface of a natural surface slick.</title>
        <authorList>
            <person name="Rahlff J."/>
            <person name="Holmfeldt K."/>
        </authorList>
    </citation>
    <scope>NUCLEOTIDE SEQUENCE [LARGE SCALE GENOMIC DNA]</scope>
    <source>
        <strain evidence="9 10">SMS4</strain>
    </source>
</reference>
<keyword evidence="5" id="KW-0418">Kinase</keyword>
<dbReference type="CDD" id="cd17546">
    <property type="entry name" value="REC_hyHK_CKI1_RcsC-like"/>
    <property type="match status" value="1"/>
</dbReference>
<dbReference type="PANTHER" id="PTHR43047">
    <property type="entry name" value="TWO-COMPONENT HISTIDINE PROTEIN KINASE"/>
    <property type="match status" value="1"/>
</dbReference>
<dbReference type="EMBL" id="JAPJDZ010000106">
    <property type="protein sequence ID" value="MDP5138170.1"/>
    <property type="molecule type" value="Genomic_DNA"/>
</dbReference>
<dbReference type="PROSITE" id="PS50109">
    <property type="entry name" value="HIS_KIN"/>
    <property type="match status" value="1"/>
</dbReference>
<dbReference type="InterPro" id="IPR004358">
    <property type="entry name" value="Sig_transdc_His_kin-like_C"/>
</dbReference>
<comment type="catalytic activity">
    <reaction evidence="1">
        <text>ATP + protein L-histidine = ADP + protein N-phospho-L-histidine.</text>
        <dbReference type="EC" id="2.7.13.3"/>
    </reaction>
</comment>
<dbReference type="PANTHER" id="PTHR43047:SF72">
    <property type="entry name" value="OSMOSENSING HISTIDINE PROTEIN KINASE SLN1"/>
    <property type="match status" value="1"/>
</dbReference>
<dbReference type="Gene3D" id="3.30.565.10">
    <property type="entry name" value="Histidine kinase-like ATPase, C-terminal domain"/>
    <property type="match status" value="1"/>
</dbReference>
<comment type="caution">
    <text evidence="9">The sequence shown here is derived from an EMBL/GenBank/DDBJ whole genome shotgun (WGS) entry which is preliminary data.</text>
</comment>
<evidence type="ECO:0000313" key="9">
    <source>
        <dbReference type="EMBL" id="MDP5138170.1"/>
    </source>
</evidence>
<dbReference type="SUPFAM" id="SSF55874">
    <property type="entry name" value="ATPase domain of HSP90 chaperone/DNA topoisomerase II/histidine kinase"/>
    <property type="match status" value="1"/>
</dbReference>
<organism evidence="9 10">
    <name type="scientific">Rheinheimera baltica</name>
    <dbReference type="NCBI Taxonomy" id="67576"/>
    <lineage>
        <taxon>Bacteria</taxon>
        <taxon>Pseudomonadati</taxon>
        <taxon>Pseudomonadota</taxon>
        <taxon>Gammaproteobacteria</taxon>
        <taxon>Chromatiales</taxon>
        <taxon>Chromatiaceae</taxon>
        <taxon>Rheinheimera</taxon>
    </lineage>
</organism>
<dbReference type="CDD" id="cd00156">
    <property type="entry name" value="REC"/>
    <property type="match status" value="2"/>
</dbReference>
<dbReference type="Gene3D" id="1.10.287.130">
    <property type="match status" value="1"/>
</dbReference>
<evidence type="ECO:0000313" key="10">
    <source>
        <dbReference type="Proteomes" id="UP001231109"/>
    </source>
</evidence>
<dbReference type="SUPFAM" id="SSF47384">
    <property type="entry name" value="Homodimeric domain of signal transducing histidine kinase"/>
    <property type="match status" value="1"/>
</dbReference>
<proteinExistence type="predicted"/>
<feature type="domain" description="Response regulatory" evidence="8">
    <location>
        <begin position="545"/>
        <end position="658"/>
    </location>
</feature>
<feature type="domain" description="Histidine kinase" evidence="7">
    <location>
        <begin position="158"/>
        <end position="378"/>
    </location>
</feature>
<feature type="domain" description="Response regulatory" evidence="8">
    <location>
        <begin position="408"/>
        <end position="527"/>
    </location>
</feature>
<feature type="domain" description="Response regulatory" evidence="8">
    <location>
        <begin position="12"/>
        <end position="129"/>
    </location>
</feature>
<evidence type="ECO:0000259" key="8">
    <source>
        <dbReference type="PROSITE" id="PS50110"/>
    </source>
</evidence>
<evidence type="ECO:0000256" key="5">
    <source>
        <dbReference type="ARBA" id="ARBA00022777"/>
    </source>
</evidence>
<keyword evidence="4" id="KW-0808">Transferase</keyword>
<keyword evidence="3 6" id="KW-0597">Phosphoprotein</keyword>
<dbReference type="InterPro" id="IPR003661">
    <property type="entry name" value="HisK_dim/P_dom"/>
</dbReference>
<gene>
    <name evidence="9" type="ORF">ORJ04_19670</name>
</gene>
<accession>A0ABT9I460</accession>
<dbReference type="SMART" id="SM00387">
    <property type="entry name" value="HATPase_c"/>
    <property type="match status" value="1"/>
</dbReference>
<evidence type="ECO:0000256" key="3">
    <source>
        <dbReference type="ARBA" id="ARBA00022553"/>
    </source>
</evidence>
<dbReference type="InterPro" id="IPR011006">
    <property type="entry name" value="CheY-like_superfamily"/>
</dbReference>
<dbReference type="InterPro" id="IPR005467">
    <property type="entry name" value="His_kinase_dom"/>
</dbReference>
<feature type="modified residue" description="4-aspartylphosphate" evidence="6">
    <location>
        <position position="462"/>
    </location>
</feature>
<dbReference type="InterPro" id="IPR036097">
    <property type="entry name" value="HisK_dim/P_sf"/>
</dbReference>
<name>A0ABT9I460_9GAMM</name>
<dbReference type="CDD" id="cd16922">
    <property type="entry name" value="HATPase_EvgS-ArcB-TorS-like"/>
    <property type="match status" value="1"/>
</dbReference>
<dbReference type="InterPro" id="IPR003594">
    <property type="entry name" value="HATPase_dom"/>
</dbReference>
<dbReference type="SMART" id="SM00448">
    <property type="entry name" value="REC"/>
    <property type="match status" value="3"/>
</dbReference>
<dbReference type="InterPro" id="IPR001789">
    <property type="entry name" value="Sig_transdc_resp-reg_receiver"/>
</dbReference>
<evidence type="ECO:0000256" key="6">
    <source>
        <dbReference type="PROSITE-ProRule" id="PRU00169"/>
    </source>
</evidence>
<dbReference type="PRINTS" id="PR00344">
    <property type="entry name" value="BCTRLSENSOR"/>
</dbReference>
<evidence type="ECO:0000256" key="2">
    <source>
        <dbReference type="ARBA" id="ARBA00012438"/>
    </source>
</evidence>
<keyword evidence="10" id="KW-1185">Reference proteome</keyword>
<evidence type="ECO:0000256" key="1">
    <source>
        <dbReference type="ARBA" id="ARBA00000085"/>
    </source>
</evidence>
<protein>
    <recommendedName>
        <fullName evidence="2">histidine kinase</fullName>
        <ecNumber evidence="2">2.7.13.3</ecNumber>
    </recommendedName>
</protein>
<dbReference type="SUPFAM" id="SSF52172">
    <property type="entry name" value="CheY-like"/>
    <property type="match status" value="3"/>
</dbReference>
<feature type="modified residue" description="4-aspartylphosphate" evidence="6">
    <location>
        <position position="64"/>
    </location>
</feature>
<dbReference type="Pfam" id="PF00072">
    <property type="entry name" value="Response_reg"/>
    <property type="match status" value="3"/>
</dbReference>
<dbReference type="InterPro" id="IPR036890">
    <property type="entry name" value="HATPase_C_sf"/>
</dbReference>
<dbReference type="Gene3D" id="3.40.50.2300">
    <property type="match status" value="3"/>
</dbReference>
<dbReference type="Pfam" id="PF02518">
    <property type="entry name" value="HATPase_c"/>
    <property type="match status" value="1"/>
</dbReference>
<dbReference type="RefSeq" id="WP_305977332.1">
    <property type="nucleotide sequence ID" value="NZ_JAPJDZ010000106.1"/>
</dbReference>
<sequence length="658" mass="73031">MTELLKPVVRAKILLVEDDEDDYIITRSHLDELTSLDSQLTWVTNSTDGLQKLTEGYFDVCLLDYQLGAETGLSLLQQAVAAGISTPIIMLTGQPDKQLDLQALEYGAADFLVKSELTEARFARAIRYALSRREFELERLNRMQLEADNRSKDRFLAHLSHELRTPLSSILGYTELLLESDTAEEARPELNIILNNGKHLLSLLNDILDLSKITANKLELRPEPTSLRHILLDIYTLLKVTAVDNGLTLTVNSLTSLPVLITVDSTRLRQVLINLIYNAIKFTDSGGITVDLWVQKADGKEMLYFRVTDTGVGIPAGQLKDIFAPFMQVEDYLTRKKGGAGLGLAISAELIQRMGGSIDVVSEERKGSVFTFCVDPGDISDTQRCYFNPEQRLNDGHNRQDKITLSGEVLIVDDLADLRKLAGYWVKAAGASVDFAENGSQAIEKVKRKLDSGSSYSLILMDLHMPDIDGREATSMIRSLGYQYPIVALTAAMAKDIRQQLAGLGFNDVLSKPITKHHLYRTLRSYLTGPTVLQSDVQPAEKKLHFLVVEDDAEAAQLMQILLESLGVTATLAQSAEECMQLLALHHHFDRILLDMGLPDCNGLQLVERIEHSYPENVVIIVSGHDYEPAVSSSAIVQQSIVKPLSKQTLNQIVSTCR</sequence>
<dbReference type="SMART" id="SM00388">
    <property type="entry name" value="HisKA"/>
    <property type="match status" value="1"/>
</dbReference>